<gene>
    <name evidence="3" type="primary">dctP</name>
    <name evidence="3" type="ORF">K1W69_17780</name>
</gene>
<name>A0AAE3D2P5_9HYPH</name>
<dbReference type="Proteomes" id="UP001196509">
    <property type="component" value="Unassembled WGS sequence"/>
</dbReference>
<evidence type="ECO:0000256" key="2">
    <source>
        <dbReference type="SAM" id="SignalP"/>
    </source>
</evidence>
<dbReference type="Gene3D" id="3.40.190.170">
    <property type="entry name" value="Bacterial extracellular solute-binding protein, family 7"/>
    <property type="match status" value="1"/>
</dbReference>
<sequence length="345" mass="38367">MFQTGRRRLVATAAIATMNFTAMTTLPAIAQDDVYELRVSVDTNLQTSRTAHLAEYLNEIEKRSDGRLKPTLYHSAQLYADRDVGKALLQGAVEMAMPGSWTLSGIVSDLDFPGLPSFFGVSAEEAREIVDGEVGEIINAELDAKLNSHVIGRWHELEPLHTYSVDKPIESFEDMKGMRIRHPGSAMQSLQISQKGATPVVVPWPDVALALNQGQVDGLVSTHNTVISGKLWDTGVKYTFEDANSRMYQMMLIANPAWEKLPDDLKAIMEDTWEEMLPTFLERVRNSDDRDREVLVENGFTVYQPTPEQLEALHEALAPTEEDAVKELKINPAISEAIIKARGGM</sequence>
<proteinExistence type="predicted"/>
<feature type="signal peptide" evidence="2">
    <location>
        <begin position="1"/>
        <end position="30"/>
    </location>
</feature>
<comment type="caution">
    <text evidence="3">The sequence shown here is derived from an EMBL/GenBank/DDBJ whole genome shotgun (WGS) entry which is preliminary data.</text>
</comment>
<dbReference type="SUPFAM" id="SSF53850">
    <property type="entry name" value="Periplasmic binding protein-like II"/>
    <property type="match status" value="1"/>
</dbReference>
<evidence type="ECO:0000313" key="3">
    <source>
        <dbReference type="EMBL" id="MBW8639051.1"/>
    </source>
</evidence>
<reference evidence="3" key="1">
    <citation type="submission" date="2021-08" db="EMBL/GenBank/DDBJ databases">
        <title>Hoeflea bacterium WL0058 sp. nov., isolated from the sediment.</title>
        <authorList>
            <person name="Wang L."/>
            <person name="Zhang D."/>
        </authorList>
    </citation>
    <scope>NUCLEOTIDE SEQUENCE</scope>
    <source>
        <strain evidence="3">WL0058</strain>
    </source>
</reference>
<accession>A0AAE3D2P5</accession>
<evidence type="ECO:0000313" key="4">
    <source>
        <dbReference type="Proteomes" id="UP001196509"/>
    </source>
</evidence>
<dbReference type="InterPro" id="IPR038404">
    <property type="entry name" value="TRAP_DctP_sf"/>
</dbReference>
<dbReference type="Pfam" id="PF03480">
    <property type="entry name" value="DctP"/>
    <property type="match status" value="1"/>
</dbReference>
<dbReference type="InterPro" id="IPR018389">
    <property type="entry name" value="DctP_fam"/>
</dbReference>
<keyword evidence="1 2" id="KW-0732">Signal</keyword>
<dbReference type="PANTHER" id="PTHR33376:SF5">
    <property type="entry name" value="EXTRACYTOPLASMIC SOLUTE RECEPTOR PROTEIN"/>
    <property type="match status" value="1"/>
</dbReference>
<evidence type="ECO:0000256" key="1">
    <source>
        <dbReference type="ARBA" id="ARBA00022729"/>
    </source>
</evidence>
<organism evidence="3 4">
    <name type="scientific">Flavimaribacter sediminis</name>
    <dbReference type="NCBI Taxonomy" id="2865987"/>
    <lineage>
        <taxon>Bacteria</taxon>
        <taxon>Pseudomonadati</taxon>
        <taxon>Pseudomonadota</taxon>
        <taxon>Alphaproteobacteria</taxon>
        <taxon>Hyphomicrobiales</taxon>
        <taxon>Rhizobiaceae</taxon>
        <taxon>Flavimaribacter</taxon>
    </lineage>
</organism>
<dbReference type="RefSeq" id="WP_220229764.1">
    <property type="nucleotide sequence ID" value="NZ_JAICBX010000003.1"/>
</dbReference>
<dbReference type="EMBL" id="JAICBX010000003">
    <property type="protein sequence ID" value="MBW8639051.1"/>
    <property type="molecule type" value="Genomic_DNA"/>
</dbReference>
<feature type="chain" id="PRO_5041944804" evidence="2">
    <location>
        <begin position="31"/>
        <end position="345"/>
    </location>
</feature>
<keyword evidence="4" id="KW-1185">Reference proteome</keyword>
<dbReference type="AlphaFoldDB" id="A0AAE3D2P5"/>
<dbReference type="GO" id="GO:0055085">
    <property type="term" value="P:transmembrane transport"/>
    <property type="evidence" value="ECO:0007669"/>
    <property type="project" value="InterPro"/>
</dbReference>
<dbReference type="PANTHER" id="PTHR33376">
    <property type="match status" value="1"/>
</dbReference>
<protein>
    <submittedName>
        <fullName evidence="3">TRAP transporter substrate-binding protein DctP</fullName>
    </submittedName>
</protein>
<dbReference type="NCBIfam" id="NF037995">
    <property type="entry name" value="TRAP_S1"/>
    <property type="match status" value="1"/>
</dbReference>